<sequence>MNPSGGAADRFSTEMKPSLSQISQPNDLISLLSSQQSRDLDTLSSLAAGDLDDIYSKGDLVMALRDANWNTAKAFLSLRKQGEVNKKRARNLDSWVAEAWRRPKNPRLSLPAMPFNRLPGGYARTPLQAARELDEENAGVASTAPARYSSDLDDFIPMSQRHVSDETQMSADDSLLMLEGDPTVALNFLSQNLASRLNPFEEDVHHTLDEVFEKLAVHATADTKSLLNGACAAHAASVAKKAQDFDALENSNQLLDILSLLPHVQRLDMLGKSISPSDESLAQSDETAMKSALEALIKPEDKIKALNTACRSHLSRLQAYQVAKIELAGMHATTTSQLKEKLVEVTGLVQAGQKQVSQKAGALQRCRADEDEAAKQLQEMVQTRRAEYVAEGVSASAALIRAQTAVFTGQMDVGAVSAREQHATAERAAEQAKTEWEGATAADAFGIAVQALLRHVVGLRQDTMMRAMRELDATATEASRYSSHQLKALLPRLVEELVVFDSALIQRVQHSTKEVEKEKVRLNEHDAVMGSSAPTRRKNIEETIDEFENAVKLARELMESTATEQLRLWTMLKEVATTDVVHVLEVECDSHWKLVDGLMRDVFVQFAHSQTPVVEAVEEKHQIPAPVQAVPTSPLAEVQPPASLVEAPAATVEGDTMYTRINENAFYPCQVIAYVPNENKYSVLYEDGAIYNVSENHLFTEEEYVQILRQMEQLEGDEEKGGSGCVVM</sequence>
<reference evidence="4" key="2">
    <citation type="submission" date="2019-06" db="EMBL/GenBank/DDBJ databases">
        <title>Genomics analysis of Aphanomyces spp. identifies a new class of oomycete effector associated with host adaptation.</title>
        <authorList>
            <person name="Gaulin E."/>
        </authorList>
    </citation>
    <scope>NUCLEOTIDE SEQUENCE</scope>
    <source>
        <strain evidence="4">CBS 578.67</strain>
    </source>
</reference>
<organism evidence="5 6">
    <name type="scientific">Aphanomyces stellatus</name>
    <dbReference type="NCBI Taxonomy" id="120398"/>
    <lineage>
        <taxon>Eukaryota</taxon>
        <taxon>Sar</taxon>
        <taxon>Stramenopiles</taxon>
        <taxon>Oomycota</taxon>
        <taxon>Saprolegniomycetes</taxon>
        <taxon>Saprolegniales</taxon>
        <taxon>Verrucalvaceae</taxon>
        <taxon>Aphanomyces</taxon>
    </lineage>
</organism>
<dbReference type="InterPro" id="IPR002999">
    <property type="entry name" value="Tudor"/>
</dbReference>
<dbReference type="EMBL" id="CAADRA010005174">
    <property type="protein sequence ID" value="VFT86473.1"/>
    <property type="molecule type" value="Genomic_DNA"/>
</dbReference>
<evidence type="ECO:0000313" key="6">
    <source>
        <dbReference type="Proteomes" id="UP000332933"/>
    </source>
</evidence>
<keyword evidence="1" id="KW-0175">Coiled coil</keyword>
<dbReference type="OrthoDB" id="72749at2759"/>
<dbReference type="Proteomes" id="UP000332933">
    <property type="component" value="Unassembled WGS sequence"/>
</dbReference>
<proteinExistence type="predicted"/>
<gene>
    <name evidence="5" type="primary">Aste57867_9594</name>
    <name evidence="4" type="ORF">As57867_009556</name>
    <name evidence="5" type="ORF">ASTE57867_9594</name>
</gene>
<dbReference type="EMBL" id="VJMH01005153">
    <property type="protein sequence ID" value="KAF0699818.1"/>
    <property type="molecule type" value="Genomic_DNA"/>
</dbReference>
<evidence type="ECO:0000256" key="2">
    <source>
        <dbReference type="SAM" id="MobiDB-lite"/>
    </source>
</evidence>
<name>A0A485KNK5_9STRA</name>
<accession>A0A485KNK5</accession>
<dbReference type="AlphaFoldDB" id="A0A485KNK5"/>
<feature type="coiled-coil region" evidence="1">
    <location>
        <begin position="537"/>
        <end position="564"/>
    </location>
</feature>
<feature type="region of interest" description="Disordered" evidence="2">
    <location>
        <begin position="1"/>
        <end position="21"/>
    </location>
</feature>
<evidence type="ECO:0000256" key="1">
    <source>
        <dbReference type="SAM" id="Coils"/>
    </source>
</evidence>
<keyword evidence="6" id="KW-1185">Reference proteome</keyword>
<feature type="domain" description="Tudor" evidence="3">
    <location>
        <begin position="649"/>
        <end position="706"/>
    </location>
</feature>
<evidence type="ECO:0000313" key="5">
    <source>
        <dbReference type="EMBL" id="VFT86473.1"/>
    </source>
</evidence>
<reference evidence="5 6" key="1">
    <citation type="submission" date="2019-03" db="EMBL/GenBank/DDBJ databases">
        <authorList>
            <person name="Gaulin E."/>
            <person name="Dumas B."/>
        </authorList>
    </citation>
    <scope>NUCLEOTIDE SEQUENCE [LARGE SCALE GENOMIC DNA]</scope>
    <source>
        <strain evidence="5">CBS 568.67</strain>
    </source>
</reference>
<evidence type="ECO:0000259" key="3">
    <source>
        <dbReference type="SMART" id="SM00333"/>
    </source>
</evidence>
<protein>
    <submittedName>
        <fullName evidence="5">Aste57867_9594 protein</fullName>
    </submittedName>
</protein>
<evidence type="ECO:0000313" key="4">
    <source>
        <dbReference type="EMBL" id="KAF0699818.1"/>
    </source>
</evidence>
<dbReference type="SMART" id="SM00333">
    <property type="entry name" value="TUDOR"/>
    <property type="match status" value="1"/>
</dbReference>
<dbReference type="CDD" id="cd04508">
    <property type="entry name" value="Tudor_SF"/>
    <property type="match status" value="1"/>
</dbReference>